<evidence type="ECO:0000313" key="2">
    <source>
        <dbReference type="EMBL" id="MEV5509048.1"/>
    </source>
</evidence>
<feature type="domain" description="HNH nuclease" evidence="1">
    <location>
        <begin position="16"/>
        <end position="66"/>
    </location>
</feature>
<protein>
    <submittedName>
        <fullName evidence="2">HNH endonuclease signature motif containing protein</fullName>
    </submittedName>
</protein>
<dbReference type="InterPro" id="IPR003615">
    <property type="entry name" value="HNH_nuc"/>
</dbReference>
<keyword evidence="2" id="KW-0378">Hydrolase</keyword>
<sequence>MLGGMAEGRPNIPTDLKRAVLVEAGHRCAIPTCRQTPVDLAHITPWAKVREHTFENLIALCPTCHARFDRGEIDRKAMLQYKANLEIVNQRYTDTERQLLRVFLRQLEIDERFRKSIPPGAVLAIFEPKDEAQKRLREVIHIHRPMWWLIANLLDDELVRMGEPWAVAPDQSLKPLVLTDNGKDFIRRWASAQPL</sequence>
<comment type="caution">
    <text evidence="2">The sequence shown here is derived from an EMBL/GenBank/DDBJ whole genome shotgun (WGS) entry which is preliminary data.</text>
</comment>
<accession>A0ABV3K1L2</accession>
<dbReference type="Proteomes" id="UP001552594">
    <property type="component" value="Unassembled WGS sequence"/>
</dbReference>
<dbReference type="EMBL" id="JBFAUK010000018">
    <property type="protein sequence ID" value="MEV5509048.1"/>
    <property type="molecule type" value="Genomic_DNA"/>
</dbReference>
<dbReference type="InterPro" id="IPR002711">
    <property type="entry name" value="HNH"/>
</dbReference>
<dbReference type="SMART" id="SM00507">
    <property type="entry name" value="HNHc"/>
    <property type="match status" value="1"/>
</dbReference>
<evidence type="ECO:0000259" key="1">
    <source>
        <dbReference type="SMART" id="SM00507"/>
    </source>
</evidence>
<keyword evidence="2" id="KW-0255">Endonuclease</keyword>
<dbReference type="GO" id="GO:0004519">
    <property type="term" value="F:endonuclease activity"/>
    <property type="evidence" value="ECO:0007669"/>
    <property type="project" value="UniProtKB-KW"/>
</dbReference>
<name>A0ABV3K1L2_STRON</name>
<dbReference type="CDD" id="cd00085">
    <property type="entry name" value="HNHc"/>
    <property type="match status" value="1"/>
</dbReference>
<proteinExistence type="predicted"/>
<dbReference type="RefSeq" id="WP_109282409.1">
    <property type="nucleotide sequence ID" value="NZ_JBFAUK010000018.1"/>
</dbReference>
<organism evidence="2 3">
    <name type="scientific">Streptomyces orinoci</name>
    <name type="common">Streptoverticillium orinoci</name>
    <dbReference type="NCBI Taxonomy" id="67339"/>
    <lineage>
        <taxon>Bacteria</taxon>
        <taxon>Bacillati</taxon>
        <taxon>Actinomycetota</taxon>
        <taxon>Actinomycetes</taxon>
        <taxon>Kitasatosporales</taxon>
        <taxon>Streptomycetaceae</taxon>
        <taxon>Streptomyces</taxon>
    </lineage>
</organism>
<gene>
    <name evidence="2" type="ORF">AB0L16_21875</name>
</gene>
<dbReference type="Gene3D" id="1.10.30.50">
    <property type="match status" value="1"/>
</dbReference>
<reference evidence="2 3" key="1">
    <citation type="submission" date="2024-06" db="EMBL/GenBank/DDBJ databases">
        <title>The Natural Products Discovery Center: Release of the First 8490 Sequenced Strains for Exploring Actinobacteria Biosynthetic Diversity.</title>
        <authorList>
            <person name="Kalkreuter E."/>
            <person name="Kautsar S.A."/>
            <person name="Yang D."/>
            <person name="Bader C.D."/>
            <person name="Teijaro C.N."/>
            <person name="Fluegel L."/>
            <person name="Davis C.M."/>
            <person name="Simpson J.R."/>
            <person name="Lauterbach L."/>
            <person name="Steele A.D."/>
            <person name="Gui C."/>
            <person name="Meng S."/>
            <person name="Li G."/>
            <person name="Viehrig K."/>
            <person name="Ye F."/>
            <person name="Su P."/>
            <person name="Kiefer A.F."/>
            <person name="Nichols A."/>
            <person name="Cepeda A.J."/>
            <person name="Yan W."/>
            <person name="Fan B."/>
            <person name="Jiang Y."/>
            <person name="Adhikari A."/>
            <person name="Zheng C.-J."/>
            <person name="Schuster L."/>
            <person name="Cowan T.M."/>
            <person name="Smanski M.J."/>
            <person name="Chevrette M.G."/>
            <person name="De Carvalho L.P.S."/>
            <person name="Shen B."/>
        </authorList>
    </citation>
    <scope>NUCLEOTIDE SEQUENCE [LARGE SCALE GENOMIC DNA]</scope>
    <source>
        <strain evidence="2 3">NPDC052347</strain>
    </source>
</reference>
<evidence type="ECO:0000313" key="3">
    <source>
        <dbReference type="Proteomes" id="UP001552594"/>
    </source>
</evidence>
<keyword evidence="3" id="KW-1185">Reference proteome</keyword>
<dbReference type="Pfam" id="PF01844">
    <property type="entry name" value="HNH"/>
    <property type="match status" value="1"/>
</dbReference>
<keyword evidence="2" id="KW-0540">Nuclease</keyword>